<proteinExistence type="predicted"/>
<evidence type="ECO:0000313" key="1">
    <source>
        <dbReference type="EMBL" id="KAF1830111.1"/>
    </source>
</evidence>
<sequence length="115" mass="13402">MECLLDDWLSYEVEKRDYEQVRRLAGTVRDKCRILNLPWPPVKTFAERQASSIHDRDDGDATLEKIFQQEIADYDTDGNARESVRTVAENCAAIIKAELERRGLWVQFEEDDPAR</sequence>
<dbReference type="EMBL" id="ML975410">
    <property type="protein sequence ID" value="KAF1830111.1"/>
    <property type="molecule type" value="Genomic_DNA"/>
</dbReference>
<organism evidence="1 2">
    <name type="scientific">Decorospora gaudefroyi</name>
    <dbReference type="NCBI Taxonomy" id="184978"/>
    <lineage>
        <taxon>Eukaryota</taxon>
        <taxon>Fungi</taxon>
        <taxon>Dikarya</taxon>
        <taxon>Ascomycota</taxon>
        <taxon>Pezizomycotina</taxon>
        <taxon>Dothideomycetes</taxon>
        <taxon>Pleosporomycetidae</taxon>
        <taxon>Pleosporales</taxon>
        <taxon>Pleosporineae</taxon>
        <taxon>Pleosporaceae</taxon>
        <taxon>Decorospora</taxon>
    </lineage>
</organism>
<dbReference type="Proteomes" id="UP000800040">
    <property type="component" value="Unassembled WGS sequence"/>
</dbReference>
<dbReference type="AlphaFoldDB" id="A0A6A5K0A6"/>
<reference evidence="1" key="1">
    <citation type="submission" date="2020-01" db="EMBL/GenBank/DDBJ databases">
        <authorList>
            <consortium name="DOE Joint Genome Institute"/>
            <person name="Haridas S."/>
            <person name="Albert R."/>
            <person name="Binder M."/>
            <person name="Bloem J."/>
            <person name="Labutti K."/>
            <person name="Salamov A."/>
            <person name="Andreopoulos B."/>
            <person name="Baker S.E."/>
            <person name="Barry K."/>
            <person name="Bills G."/>
            <person name="Bluhm B.H."/>
            <person name="Cannon C."/>
            <person name="Castanera R."/>
            <person name="Culley D.E."/>
            <person name="Daum C."/>
            <person name="Ezra D."/>
            <person name="Gonzalez J.B."/>
            <person name="Henrissat B."/>
            <person name="Kuo A."/>
            <person name="Liang C."/>
            <person name="Lipzen A."/>
            <person name="Lutzoni F."/>
            <person name="Magnuson J."/>
            <person name="Mondo S."/>
            <person name="Nolan M."/>
            <person name="Ohm R."/>
            <person name="Pangilinan J."/>
            <person name="Park H.-J."/>
            <person name="Ramirez L."/>
            <person name="Alfaro M."/>
            <person name="Sun H."/>
            <person name="Tritt A."/>
            <person name="Yoshinaga Y."/>
            <person name="Zwiers L.-H."/>
            <person name="Turgeon B.G."/>
            <person name="Goodwin S.B."/>
            <person name="Spatafora J.W."/>
            <person name="Crous P.W."/>
            <person name="Grigoriev I.V."/>
        </authorList>
    </citation>
    <scope>NUCLEOTIDE SEQUENCE</scope>
    <source>
        <strain evidence="1">P77</strain>
    </source>
</reference>
<protein>
    <submittedName>
        <fullName evidence="1">Uncharacterized protein</fullName>
    </submittedName>
</protein>
<name>A0A6A5K0A6_9PLEO</name>
<gene>
    <name evidence="1" type="ORF">BDW02DRAFT_633925</name>
</gene>
<evidence type="ECO:0000313" key="2">
    <source>
        <dbReference type="Proteomes" id="UP000800040"/>
    </source>
</evidence>
<accession>A0A6A5K0A6</accession>
<keyword evidence="2" id="KW-1185">Reference proteome</keyword>